<evidence type="ECO:0000313" key="2">
    <source>
        <dbReference type="EMBL" id="WYY00550.1"/>
    </source>
</evidence>
<dbReference type="Proteomes" id="UP001451606">
    <property type="component" value="Chromosome"/>
</dbReference>
<proteinExistence type="predicted"/>
<gene>
    <name evidence="2" type="ORF">OXIME_001127</name>
</gene>
<name>A0AAX4NIK9_9ARCH</name>
<dbReference type="EMBL" id="CP133772">
    <property type="protein sequence ID" value="WYY00550.1"/>
    <property type="molecule type" value="Genomic_DNA"/>
</dbReference>
<dbReference type="KEGG" id="omr:OXIME_001127"/>
<dbReference type="RefSeq" id="WP_393970885.1">
    <property type="nucleotide sequence ID" value="NZ_CP133772.1"/>
</dbReference>
<evidence type="ECO:0000313" key="3">
    <source>
        <dbReference type="Proteomes" id="UP001451606"/>
    </source>
</evidence>
<accession>A0AAX4NIK9</accession>
<protein>
    <submittedName>
        <fullName evidence="2">Uncharacterized protein</fullName>
    </submittedName>
</protein>
<feature type="transmembrane region" description="Helical" evidence="1">
    <location>
        <begin position="42"/>
        <end position="64"/>
    </location>
</feature>
<reference evidence="2 3" key="1">
    <citation type="submission" date="2023-09" db="EMBL/GenBank/DDBJ databases">
        <authorList>
            <person name="Golyshina O.V."/>
            <person name="Lunev E.A."/>
            <person name="Bargiela R."/>
            <person name="Gaines M.C."/>
            <person name="Daum B."/>
            <person name="Bale N.J."/>
            <person name="Koenen M."/>
            <person name="Sinninghe Damst J.S."/>
            <person name="Yakimov M."/>
            <person name="Golyshin P.N."/>
        </authorList>
    </citation>
    <scope>NUCLEOTIDE SEQUENCE [LARGE SCALE GENOMIC DNA]</scope>
    <source>
        <strain evidence="2 3">M1</strain>
    </source>
</reference>
<sequence>MPIISDAAVNKIIRLVIGLAFLVVGVELFSTGSLGLGVRGDFLVSIVLFIVGALFLYVAARILIKMARDLGGDFW</sequence>
<dbReference type="GeneID" id="95967864"/>
<organism evidence="2 3">
    <name type="scientific">Oxyplasma meridianum</name>
    <dbReference type="NCBI Taxonomy" id="3073602"/>
    <lineage>
        <taxon>Archaea</taxon>
        <taxon>Methanobacteriati</taxon>
        <taxon>Thermoplasmatota</taxon>
        <taxon>Thermoplasmata</taxon>
        <taxon>Thermoplasmatales</taxon>
        <taxon>Thermoplasmataceae</taxon>
        <taxon>Oxyplasma</taxon>
    </lineage>
</organism>
<feature type="transmembrane region" description="Helical" evidence="1">
    <location>
        <begin position="12"/>
        <end position="30"/>
    </location>
</feature>
<dbReference type="AlphaFoldDB" id="A0AAX4NIK9"/>
<keyword evidence="1" id="KW-0812">Transmembrane</keyword>
<evidence type="ECO:0000256" key="1">
    <source>
        <dbReference type="SAM" id="Phobius"/>
    </source>
</evidence>
<keyword evidence="1" id="KW-0472">Membrane</keyword>
<keyword evidence="3" id="KW-1185">Reference proteome</keyword>
<keyword evidence="1" id="KW-1133">Transmembrane helix</keyword>